<dbReference type="Gene3D" id="3.40.190.10">
    <property type="entry name" value="Periplasmic binding protein-like II"/>
    <property type="match status" value="1"/>
</dbReference>
<name>A0A191UH13_9BURK</name>
<sequence>MRLLFICFTFFILSNTHAAFPDKPIKIIVPFPAGGTNDVLARKLAYFMEANLKQNFIIENKPGGNGILGVELVAKAPADGYTLLFNSSAMVATQAINPSLQYDTLRDFTPISEGMSIEGYLMLVSSNSPYNSLKDLLNVAQSKPDLLSYGSPGIGGSQHFLAESLSHESGVKLVHVPYKGIPDMITAAIREDVTFIFVNPLLAMPQIKSGKLKALAAVGKDTKRLSSTPDVPAISETVNGFHWVGSRFGLFAPAKTPEYIITILQRAAIKAIKDADFKNFLIKGGFIPVGSTSQEYINAIQGDLKRYKTIVKISNIQAE</sequence>
<feature type="chain" id="PRO_5008248163" description="LacI family transcriptional regulator" evidence="2">
    <location>
        <begin position="19"/>
        <end position="319"/>
    </location>
</feature>
<dbReference type="Gene3D" id="3.40.190.150">
    <property type="entry name" value="Bordetella uptake gene, domain 1"/>
    <property type="match status" value="1"/>
</dbReference>
<gene>
    <name evidence="3" type="ORF">A8O14_08880</name>
</gene>
<evidence type="ECO:0000256" key="1">
    <source>
        <dbReference type="ARBA" id="ARBA00006987"/>
    </source>
</evidence>
<feature type="signal peptide" evidence="2">
    <location>
        <begin position="1"/>
        <end position="18"/>
    </location>
</feature>
<evidence type="ECO:0008006" key="5">
    <source>
        <dbReference type="Google" id="ProtNLM"/>
    </source>
</evidence>
<dbReference type="OrthoDB" id="8678477at2"/>
<dbReference type="KEGG" id="pwu:A8O14_08880"/>
<dbReference type="InterPro" id="IPR042100">
    <property type="entry name" value="Bug_dom1"/>
</dbReference>
<dbReference type="STRING" id="1743168.A8O14_08880"/>
<dbReference type="PIRSF" id="PIRSF017082">
    <property type="entry name" value="YflP"/>
    <property type="match status" value="1"/>
</dbReference>
<comment type="similarity">
    <text evidence="1">Belongs to the UPF0065 (bug) family.</text>
</comment>
<keyword evidence="2" id="KW-0732">Signal</keyword>
<dbReference type="RefSeq" id="WP_068949187.1">
    <property type="nucleotide sequence ID" value="NZ_CP015922.1"/>
</dbReference>
<evidence type="ECO:0000313" key="4">
    <source>
        <dbReference type="Proteomes" id="UP000078463"/>
    </source>
</evidence>
<dbReference type="AlphaFoldDB" id="A0A191UH13"/>
<dbReference type="InterPro" id="IPR005064">
    <property type="entry name" value="BUG"/>
</dbReference>
<evidence type="ECO:0000313" key="3">
    <source>
        <dbReference type="EMBL" id="ANJ00181.1"/>
    </source>
</evidence>
<reference evidence="4" key="1">
    <citation type="submission" date="2016-05" db="EMBL/GenBank/DDBJ databases">
        <title>Polynucleobacter sp. QLW-P1FAT50C-4 genome.</title>
        <authorList>
            <person name="Hahn M.W."/>
        </authorList>
    </citation>
    <scope>NUCLEOTIDE SEQUENCE [LARGE SCALE GENOMIC DNA]</scope>
    <source>
        <strain evidence="4">QLW-P1FAT50C-4</strain>
    </source>
</reference>
<dbReference type="Pfam" id="PF03401">
    <property type="entry name" value="TctC"/>
    <property type="match status" value="1"/>
</dbReference>
<protein>
    <recommendedName>
        <fullName evidence="5">LacI family transcriptional regulator</fullName>
    </recommendedName>
</protein>
<dbReference type="PANTHER" id="PTHR42928:SF5">
    <property type="entry name" value="BLR1237 PROTEIN"/>
    <property type="match status" value="1"/>
</dbReference>
<evidence type="ECO:0000256" key="2">
    <source>
        <dbReference type="SAM" id="SignalP"/>
    </source>
</evidence>
<organism evidence="3 4">
    <name type="scientific">Polynucleobacter wuianus</name>
    <dbReference type="NCBI Taxonomy" id="1743168"/>
    <lineage>
        <taxon>Bacteria</taxon>
        <taxon>Pseudomonadati</taxon>
        <taxon>Pseudomonadota</taxon>
        <taxon>Betaproteobacteria</taxon>
        <taxon>Burkholderiales</taxon>
        <taxon>Burkholderiaceae</taxon>
        <taxon>Polynucleobacter</taxon>
    </lineage>
</organism>
<dbReference type="EMBL" id="CP015922">
    <property type="protein sequence ID" value="ANJ00181.1"/>
    <property type="molecule type" value="Genomic_DNA"/>
</dbReference>
<dbReference type="Proteomes" id="UP000078463">
    <property type="component" value="Chromosome"/>
</dbReference>
<proteinExistence type="inferred from homology"/>
<dbReference type="CDD" id="cd07012">
    <property type="entry name" value="PBP2_Bug_TTT"/>
    <property type="match status" value="1"/>
</dbReference>
<keyword evidence="4" id="KW-1185">Reference proteome</keyword>
<dbReference type="PANTHER" id="PTHR42928">
    <property type="entry name" value="TRICARBOXYLATE-BINDING PROTEIN"/>
    <property type="match status" value="1"/>
</dbReference>
<accession>A0A191UH13</accession>
<dbReference type="SUPFAM" id="SSF53850">
    <property type="entry name" value="Periplasmic binding protein-like II"/>
    <property type="match status" value="1"/>
</dbReference>